<evidence type="ECO:0000313" key="2">
    <source>
        <dbReference type="EMBL" id="OSX56908.1"/>
    </source>
</evidence>
<keyword evidence="3" id="KW-1185">Reference proteome</keyword>
<gene>
    <name evidence="2" type="ORF">POSPLADRAFT_1050344</name>
</gene>
<dbReference type="GeneID" id="36324916"/>
<dbReference type="Proteomes" id="UP000194127">
    <property type="component" value="Unassembled WGS sequence"/>
</dbReference>
<name>A0A1X6MKR4_9APHY</name>
<proteinExistence type="predicted"/>
<organism evidence="2 3">
    <name type="scientific">Postia placenta MAD-698-R-SB12</name>
    <dbReference type="NCBI Taxonomy" id="670580"/>
    <lineage>
        <taxon>Eukaryota</taxon>
        <taxon>Fungi</taxon>
        <taxon>Dikarya</taxon>
        <taxon>Basidiomycota</taxon>
        <taxon>Agaricomycotina</taxon>
        <taxon>Agaricomycetes</taxon>
        <taxon>Polyporales</taxon>
        <taxon>Adustoporiaceae</taxon>
        <taxon>Rhodonia</taxon>
    </lineage>
</organism>
<evidence type="ECO:0000313" key="3">
    <source>
        <dbReference type="Proteomes" id="UP000194127"/>
    </source>
</evidence>
<accession>A0A1X6MKR4</accession>
<protein>
    <submittedName>
        <fullName evidence="2">Uncharacterized protein</fullName>
    </submittedName>
</protein>
<dbReference type="EMBL" id="KZ110610">
    <property type="protein sequence ID" value="OSX56908.1"/>
    <property type="molecule type" value="Genomic_DNA"/>
</dbReference>
<feature type="region of interest" description="Disordered" evidence="1">
    <location>
        <begin position="151"/>
        <end position="181"/>
    </location>
</feature>
<evidence type="ECO:0000256" key="1">
    <source>
        <dbReference type="SAM" id="MobiDB-lite"/>
    </source>
</evidence>
<dbReference type="RefSeq" id="XP_024333702.1">
    <property type="nucleotide sequence ID" value="XM_024479966.1"/>
</dbReference>
<dbReference type="OrthoDB" id="10276475at2759"/>
<sequence length="209" mass="22217">MGMPLRSCIKAAEPIEPPTATPSCTSPPWLAGISSDCRWAGGPTCTPTLETHALIHRGEGQRFIAVLPPATEGLLPATEDVARSYKPAGLRCFMWVALGLFDQMLCMSGIAERHRCLQVEPCSVMAGEFAPGTLPAISVAVKEEDANRAIDGDLSDTGMSNSDGDRPPLMIPPPQVTSRPLDSTEEQALDGRLAAGGWCNALTSVRYNL</sequence>
<reference evidence="2 3" key="1">
    <citation type="submission" date="2017-04" db="EMBL/GenBank/DDBJ databases">
        <title>Genome Sequence of the Model Brown-Rot Fungus Postia placenta SB12.</title>
        <authorList>
            <consortium name="DOE Joint Genome Institute"/>
            <person name="Gaskell J."/>
            <person name="Kersten P."/>
            <person name="Larrondo L.F."/>
            <person name="Canessa P."/>
            <person name="Martinez D."/>
            <person name="Hibbett D."/>
            <person name="Schmoll M."/>
            <person name="Kubicek C.P."/>
            <person name="Martinez A.T."/>
            <person name="Yadav J."/>
            <person name="Master E."/>
            <person name="Magnuson J.K."/>
            <person name="James T."/>
            <person name="Yaver D."/>
            <person name="Berka R."/>
            <person name="Labutti K."/>
            <person name="Lipzen A."/>
            <person name="Aerts A."/>
            <person name="Barry K."/>
            <person name="Henrissat B."/>
            <person name="Blanchette R."/>
            <person name="Grigoriev I."/>
            <person name="Cullen D."/>
        </authorList>
    </citation>
    <scope>NUCLEOTIDE SEQUENCE [LARGE SCALE GENOMIC DNA]</scope>
    <source>
        <strain evidence="2 3">MAD-698-R-SB12</strain>
    </source>
</reference>
<dbReference type="AlphaFoldDB" id="A0A1X6MKR4"/>